<gene>
    <name evidence="1" type="ORF">IX38_20345</name>
</gene>
<evidence type="ECO:0000313" key="2">
    <source>
        <dbReference type="Proteomes" id="UP000028703"/>
    </source>
</evidence>
<organism evidence="1 2">
    <name type="scientific">Chryseobacterium luteum</name>
    <dbReference type="NCBI Taxonomy" id="421531"/>
    <lineage>
        <taxon>Bacteria</taxon>
        <taxon>Pseudomonadati</taxon>
        <taxon>Bacteroidota</taxon>
        <taxon>Flavobacteriia</taxon>
        <taxon>Flavobacteriales</taxon>
        <taxon>Weeksellaceae</taxon>
        <taxon>Chryseobacterium group</taxon>
        <taxon>Chryseobacterium</taxon>
    </lineage>
</organism>
<sequence>MKKIIIGVFTILSLSSQAQTNVKLFEEEKLDLIQYKNHIGEVLFSNEDFERNLPESKYIKSYTLGDKLFIIAFTAHSPANSMLLQAEQNGIKPKEIKNLRESFSYQSTVYFKMYLDGKEITETSTAGFGNEELATLPTYRADINDGTNEEFYGETMYNDLLKEQNLLTPGTHKLKIEMVPVKKGMDFENIKYKAIAVGEIDLIVPKDIKVIESDCFPKTNILNSKLEAETLKAVKDFYKDGDPYSFKIILEQNGMKIIKNEYGVILRKEYIAFIVCKKGDEVWYRSDVLYKEYNGSGYENATVKGNASESTIVPYRKVNKNCLRFLK</sequence>
<dbReference type="eggNOG" id="ENOG50311KK">
    <property type="taxonomic scope" value="Bacteria"/>
</dbReference>
<proteinExistence type="predicted"/>
<dbReference type="AlphaFoldDB" id="A0A085YZK6"/>
<evidence type="ECO:0000313" key="1">
    <source>
        <dbReference type="EMBL" id="KFE97619.1"/>
    </source>
</evidence>
<reference evidence="1 2" key="1">
    <citation type="submission" date="2014-07" db="EMBL/GenBank/DDBJ databases">
        <title>Genome of Chryseobacterium luteum DSM 18605.</title>
        <authorList>
            <person name="Stropko S.J."/>
            <person name="Pipes S.E."/>
            <person name="Newman J.D."/>
        </authorList>
    </citation>
    <scope>NUCLEOTIDE SEQUENCE [LARGE SCALE GENOMIC DNA]</scope>
    <source>
        <strain evidence="1 2">DSM 18605</strain>
    </source>
</reference>
<dbReference type="Proteomes" id="UP000028703">
    <property type="component" value="Unassembled WGS sequence"/>
</dbReference>
<dbReference type="RefSeq" id="WP_034707596.1">
    <property type="nucleotide sequence ID" value="NZ_JPRO01000024.1"/>
</dbReference>
<dbReference type="EMBL" id="JPRO01000024">
    <property type="protein sequence ID" value="KFE97619.1"/>
    <property type="molecule type" value="Genomic_DNA"/>
</dbReference>
<dbReference type="OrthoDB" id="1228337at2"/>
<keyword evidence="2" id="KW-1185">Reference proteome</keyword>
<protein>
    <submittedName>
        <fullName evidence="1">Uncharacterized protein</fullName>
    </submittedName>
</protein>
<accession>A0A085YZK6</accession>
<comment type="caution">
    <text evidence="1">The sequence shown here is derived from an EMBL/GenBank/DDBJ whole genome shotgun (WGS) entry which is preliminary data.</text>
</comment>
<name>A0A085YZK6_9FLAO</name>